<feature type="region of interest" description="Disordered" evidence="1">
    <location>
        <begin position="19"/>
        <end position="62"/>
    </location>
</feature>
<feature type="chain" id="PRO_5021908935" evidence="2">
    <location>
        <begin position="20"/>
        <end position="62"/>
    </location>
</feature>
<dbReference type="RefSeq" id="WP_145271888.1">
    <property type="nucleotide sequence ID" value="NZ_CP036426.1"/>
</dbReference>
<dbReference type="PROSITE" id="PS51257">
    <property type="entry name" value="PROKAR_LIPOPROTEIN"/>
    <property type="match status" value="1"/>
</dbReference>
<proteinExistence type="predicted"/>
<sequence precursor="true">MIRLAMRSALVLLPLLAGCAGEEEPPPPPPAPPQEASDASKARYTVGDGAAAPPQAPQPIPE</sequence>
<feature type="signal peptide" evidence="2">
    <location>
        <begin position="1"/>
        <end position="19"/>
    </location>
</feature>
<evidence type="ECO:0000256" key="1">
    <source>
        <dbReference type="SAM" id="MobiDB-lite"/>
    </source>
</evidence>
<name>A0A518H524_9BACT</name>
<dbReference type="EMBL" id="CP036426">
    <property type="protein sequence ID" value="QDV35945.1"/>
    <property type="molecule type" value="Genomic_DNA"/>
</dbReference>
<evidence type="ECO:0000313" key="4">
    <source>
        <dbReference type="Proteomes" id="UP000317835"/>
    </source>
</evidence>
<accession>A0A518H524</accession>
<evidence type="ECO:0000256" key="2">
    <source>
        <dbReference type="SAM" id="SignalP"/>
    </source>
</evidence>
<dbReference type="Proteomes" id="UP000317835">
    <property type="component" value="Chromosome"/>
</dbReference>
<protein>
    <submittedName>
        <fullName evidence="3">Uncharacterized protein</fullName>
    </submittedName>
</protein>
<keyword evidence="2" id="KW-0732">Signal</keyword>
<evidence type="ECO:0000313" key="3">
    <source>
        <dbReference type="EMBL" id="QDV35945.1"/>
    </source>
</evidence>
<organism evidence="3 4">
    <name type="scientific">Tautonia plasticadhaerens</name>
    <dbReference type="NCBI Taxonomy" id="2527974"/>
    <lineage>
        <taxon>Bacteria</taxon>
        <taxon>Pseudomonadati</taxon>
        <taxon>Planctomycetota</taxon>
        <taxon>Planctomycetia</taxon>
        <taxon>Isosphaerales</taxon>
        <taxon>Isosphaeraceae</taxon>
        <taxon>Tautonia</taxon>
    </lineage>
</organism>
<dbReference type="AlphaFoldDB" id="A0A518H524"/>
<dbReference type="KEGG" id="tpla:ElP_38550"/>
<keyword evidence="4" id="KW-1185">Reference proteome</keyword>
<gene>
    <name evidence="3" type="ORF">ElP_38550</name>
</gene>
<reference evidence="3 4" key="1">
    <citation type="submission" date="2019-02" db="EMBL/GenBank/DDBJ databases">
        <title>Deep-cultivation of Planctomycetes and their phenomic and genomic characterization uncovers novel biology.</title>
        <authorList>
            <person name="Wiegand S."/>
            <person name="Jogler M."/>
            <person name="Boedeker C."/>
            <person name="Pinto D."/>
            <person name="Vollmers J."/>
            <person name="Rivas-Marin E."/>
            <person name="Kohn T."/>
            <person name="Peeters S.H."/>
            <person name="Heuer A."/>
            <person name="Rast P."/>
            <person name="Oberbeckmann S."/>
            <person name="Bunk B."/>
            <person name="Jeske O."/>
            <person name="Meyerdierks A."/>
            <person name="Storesund J.E."/>
            <person name="Kallscheuer N."/>
            <person name="Luecker S."/>
            <person name="Lage O.M."/>
            <person name="Pohl T."/>
            <person name="Merkel B.J."/>
            <person name="Hornburger P."/>
            <person name="Mueller R.-W."/>
            <person name="Bruemmer F."/>
            <person name="Labrenz M."/>
            <person name="Spormann A.M."/>
            <person name="Op den Camp H."/>
            <person name="Overmann J."/>
            <person name="Amann R."/>
            <person name="Jetten M.S.M."/>
            <person name="Mascher T."/>
            <person name="Medema M.H."/>
            <person name="Devos D.P."/>
            <person name="Kaster A.-K."/>
            <person name="Ovreas L."/>
            <person name="Rohde M."/>
            <person name="Galperin M.Y."/>
            <person name="Jogler C."/>
        </authorList>
    </citation>
    <scope>NUCLEOTIDE SEQUENCE [LARGE SCALE GENOMIC DNA]</scope>
    <source>
        <strain evidence="3 4">ElP</strain>
    </source>
</reference>